<dbReference type="EMBL" id="NRSH01000007">
    <property type="protein sequence ID" value="MBK1725689.1"/>
    <property type="molecule type" value="Genomic_DNA"/>
</dbReference>
<name>A0ABS1E381_9GAMM</name>
<proteinExistence type="predicted"/>
<gene>
    <name evidence="3" type="ORF">CKO13_01365</name>
</gene>
<organism evidence="3 4">
    <name type="scientific">Halorhodospira neutriphila</name>
    <dbReference type="NCBI Taxonomy" id="168379"/>
    <lineage>
        <taxon>Bacteria</taxon>
        <taxon>Pseudomonadati</taxon>
        <taxon>Pseudomonadota</taxon>
        <taxon>Gammaproteobacteria</taxon>
        <taxon>Chromatiales</taxon>
        <taxon>Ectothiorhodospiraceae</taxon>
        <taxon>Halorhodospira</taxon>
    </lineage>
</organism>
<evidence type="ECO:0000259" key="1">
    <source>
        <dbReference type="Pfam" id="PF05838"/>
    </source>
</evidence>
<keyword evidence="4" id="KW-1185">Reference proteome</keyword>
<reference evidence="3 4" key="1">
    <citation type="journal article" date="2020" name="Microorganisms">
        <title>Osmotic Adaptation and Compatible Solute Biosynthesis of Phototrophic Bacteria as Revealed from Genome Analyses.</title>
        <authorList>
            <person name="Imhoff J.F."/>
            <person name="Rahn T."/>
            <person name="Kunzel S."/>
            <person name="Keller A."/>
            <person name="Neulinger S.C."/>
        </authorList>
    </citation>
    <scope>NUCLEOTIDE SEQUENCE [LARGE SCALE GENOMIC DNA]</scope>
    <source>
        <strain evidence="3 4">DSM 15116</strain>
    </source>
</reference>
<dbReference type="Pfam" id="PF09374">
    <property type="entry name" value="PG_binding_3"/>
    <property type="match status" value="1"/>
</dbReference>
<dbReference type="InterPro" id="IPR018537">
    <property type="entry name" value="Peptidoglycan-bd_3"/>
</dbReference>
<dbReference type="InterPro" id="IPR023346">
    <property type="entry name" value="Lysozyme-like_dom_sf"/>
</dbReference>
<sequence>MDTETIIDHIIEREGGFVHDPDDRGGATRYGVTRETLSEYRGEPASVEDVRQLTEAEARQIYRKWYVEGPGYDAVEDGALRALLVDSAVQHGPSRATRWLQRAAGAKADGVFGPQTAEAVSSRPADQLYAGVLRRRAEAYGQLITEDPSQARFAHGWMRRLGEFIGEEVA</sequence>
<comment type="caution">
    <text evidence="3">The sequence shown here is derived from an EMBL/GenBank/DDBJ whole genome shotgun (WGS) entry which is preliminary data.</text>
</comment>
<dbReference type="Pfam" id="PF05838">
    <property type="entry name" value="Glyco_hydro_108"/>
    <property type="match status" value="1"/>
</dbReference>
<dbReference type="CDD" id="cd13926">
    <property type="entry name" value="N-acetylmuramidase_GH108"/>
    <property type="match status" value="1"/>
</dbReference>
<dbReference type="SUPFAM" id="SSF53955">
    <property type="entry name" value="Lysozyme-like"/>
    <property type="match status" value="1"/>
</dbReference>
<evidence type="ECO:0000259" key="2">
    <source>
        <dbReference type="Pfam" id="PF09374"/>
    </source>
</evidence>
<feature type="domain" description="Peptidoglycan binding" evidence="2">
    <location>
        <begin position="96"/>
        <end position="161"/>
    </location>
</feature>
<evidence type="ECO:0000313" key="4">
    <source>
        <dbReference type="Proteomes" id="UP000738126"/>
    </source>
</evidence>
<dbReference type="InterPro" id="IPR008565">
    <property type="entry name" value="TtsA-like_GH18_dom"/>
</dbReference>
<dbReference type="Gene3D" id="1.20.141.10">
    <property type="entry name" value="Chitosanase, subunit A, domain 1"/>
    <property type="match status" value="1"/>
</dbReference>
<feature type="domain" description="TtsA-like Glycoside hydrolase family 108" evidence="1">
    <location>
        <begin position="8"/>
        <end position="92"/>
    </location>
</feature>
<protein>
    <submittedName>
        <fullName evidence="3">Uncharacterized protein</fullName>
    </submittedName>
</protein>
<evidence type="ECO:0000313" key="3">
    <source>
        <dbReference type="EMBL" id="MBK1725689.1"/>
    </source>
</evidence>
<dbReference type="Proteomes" id="UP000738126">
    <property type="component" value="Unassembled WGS sequence"/>
</dbReference>
<accession>A0ABS1E381</accession>
<dbReference type="RefSeq" id="WP_200256102.1">
    <property type="nucleotide sequence ID" value="NZ_NRSH01000007.1"/>
</dbReference>